<feature type="domain" description="Carbamoyltransferase C-terminal" evidence="3">
    <location>
        <begin position="348"/>
        <end position="514"/>
    </location>
</feature>
<dbReference type="EMBL" id="DUJS01000004">
    <property type="protein sequence ID" value="HII70763.1"/>
    <property type="molecule type" value="Genomic_DNA"/>
</dbReference>
<dbReference type="Pfam" id="PF02543">
    <property type="entry name" value="Carbam_trans_N"/>
    <property type="match status" value="1"/>
</dbReference>
<dbReference type="SUPFAM" id="SSF53067">
    <property type="entry name" value="Actin-like ATPase domain"/>
    <property type="match status" value="1"/>
</dbReference>
<dbReference type="InterPro" id="IPR031730">
    <property type="entry name" value="Carbam_trans_C"/>
</dbReference>
<organism evidence="4 5">
    <name type="scientific">Methanopyrus kandleri</name>
    <dbReference type="NCBI Taxonomy" id="2320"/>
    <lineage>
        <taxon>Archaea</taxon>
        <taxon>Methanobacteriati</taxon>
        <taxon>Methanobacteriota</taxon>
        <taxon>Methanomada group</taxon>
        <taxon>Methanopyri</taxon>
        <taxon>Methanopyrales</taxon>
        <taxon>Methanopyraceae</taxon>
        <taxon>Methanopyrus</taxon>
    </lineage>
</organism>
<reference evidence="4" key="1">
    <citation type="journal article" date="2020" name="bioRxiv">
        <title>A rank-normalized archaeal taxonomy based on genome phylogeny resolves widespread incomplete and uneven classifications.</title>
        <authorList>
            <person name="Rinke C."/>
            <person name="Chuvochina M."/>
            <person name="Mussig A.J."/>
            <person name="Chaumeil P.-A."/>
            <person name="Waite D.W."/>
            <person name="Whitman W.B."/>
            <person name="Parks D.H."/>
            <person name="Hugenholtz P."/>
        </authorList>
    </citation>
    <scope>NUCLEOTIDE SEQUENCE</scope>
    <source>
        <strain evidence="4">UBA8853</strain>
    </source>
</reference>
<dbReference type="OMA" id="CPVIINT"/>
<dbReference type="Proteomes" id="UP000619545">
    <property type="component" value="Unassembled WGS sequence"/>
</dbReference>
<evidence type="ECO:0000259" key="3">
    <source>
        <dbReference type="Pfam" id="PF16861"/>
    </source>
</evidence>
<dbReference type="Gene3D" id="3.90.870.20">
    <property type="entry name" value="Carbamoyltransferase, C-terminal domain"/>
    <property type="match status" value="1"/>
</dbReference>
<comment type="caution">
    <text evidence="4">The sequence shown here is derived from an EMBL/GenBank/DDBJ whole genome shotgun (WGS) entry which is preliminary data.</text>
</comment>
<proteinExistence type="inferred from homology"/>
<evidence type="ECO:0000259" key="2">
    <source>
        <dbReference type="Pfam" id="PF02543"/>
    </source>
</evidence>
<gene>
    <name evidence="4" type="ORF">HA336_05975</name>
</gene>
<dbReference type="AlphaFoldDB" id="A0A832TDB2"/>
<comment type="similarity">
    <text evidence="1">Belongs to the NodU/CmcH family.</text>
</comment>
<dbReference type="RefSeq" id="WP_011018469.1">
    <property type="nucleotide sequence ID" value="NZ_DUJS01000004.1"/>
</dbReference>
<dbReference type="GO" id="GO:0016740">
    <property type="term" value="F:transferase activity"/>
    <property type="evidence" value="ECO:0007669"/>
    <property type="project" value="UniProtKB-KW"/>
</dbReference>
<accession>A0A832TDB2</accession>
<evidence type="ECO:0000256" key="1">
    <source>
        <dbReference type="ARBA" id="ARBA00006129"/>
    </source>
</evidence>
<dbReference type="PANTHER" id="PTHR34847">
    <property type="entry name" value="NODULATION PROTEIN U"/>
    <property type="match status" value="1"/>
</dbReference>
<sequence>MEVVGIHHGHDAGAALIRDGEIVAAANEERFSRKKFHRGFPERSLQFVLERSNDVDVLAVAGLYRKRKDLERVRDIAEELEVPVYLVEHHAAHAASAYYTSGFNRCLTITVDAAGDGLSATVWVCERGEMHRVSTESYYDSLGDFYANVTELLGFEPMKDEGKVMCLAAYAEPDLRSVEWIRREVIDVEEGNIVNRLGAISGEAVRRLKRSKLAKMGRERAAAVAQEALEELLLEYFGHYVNEYGENRIAYAGGVAANVVANMRLREELNIDLFVHPNMGDGGLAVGAALWAWAEEELARGRRPEPRRLEDVYFGPEYDREEVRKALEEHDMTDRAEYVGKDPDAIVRKLLEGKTVALFHSRMEYGPRALGARSILADPRDRGVVDKLNRDLGRDPFQPFAPTILSEDAPEYLRRPCESPFMTLAFRATDTFRRKAPAVVHVDGTTRPQTLRDELPFYREVIETFREETGLGAVLNTSFNPHGEPIVCSPRDALEAFEHGVADVLWIEGYMIERG</sequence>
<dbReference type="InterPro" id="IPR051338">
    <property type="entry name" value="NodU/CmcH_Carbamoyltrnsfr"/>
</dbReference>
<name>A0A832TDB2_9EURY</name>
<keyword evidence="4" id="KW-0808">Transferase</keyword>
<dbReference type="PANTHER" id="PTHR34847:SF1">
    <property type="entry name" value="NODULATION PROTEIN U"/>
    <property type="match status" value="1"/>
</dbReference>
<dbReference type="Pfam" id="PF16861">
    <property type="entry name" value="Carbam_trans_C"/>
    <property type="match status" value="1"/>
</dbReference>
<dbReference type="InterPro" id="IPR003696">
    <property type="entry name" value="Carbtransf_dom"/>
</dbReference>
<dbReference type="GeneID" id="1477400"/>
<evidence type="ECO:0000313" key="5">
    <source>
        <dbReference type="Proteomes" id="UP000619545"/>
    </source>
</evidence>
<protein>
    <submittedName>
        <fullName evidence="4">Carbamoyltransferase</fullName>
    </submittedName>
</protein>
<dbReference type="InterPro" id="IPR038152">
    <property type="entry name" value="Carbam_trans_C_sf"/>
</dbReference>
<dbReference type="CDD" id="cd24100">
    <property type="entry name" value="ASKHA_NBD_MJ1051-like_N"/>
    <property type="match status" value="1"/>
</dbReference>
<evidence type="ECO:0000313" key="4">
    <source>
        <dbReference type="EMBL" id="HII70763.1"/>
    </source>
</evidence>
<dbReference type="Gene3D" id="3.30.420.40">
    <property type="match status" value="2"/>
</dbReference>
<dbReference type="InterPro" id="IPR043129">
    <property type="entry name" value="ATPase_NBD"/>
</dbReference>
<feature type="domain" description="Carbamoyltransferase" evidence="2">
    <location>
        <begin position="73"/>
        <end position="290"/>
    </location>
</feature>